<dbReference type="Proteomes" id="UP000000552">
    <property type="component" value="Chromosome"/>
</dbReference>
<gene>
    <name evidence="1" type="ordered locus">mll5839</name>
</gene>
<name>Q98AV3_RHILO</name>
<evidence type="ECO:0000313" key="1">
    <source>
        <dbReference type="EMBL" id="BAB52219.1"/>
    </source>
</evidence>
<dbReference type="AlphaFoldDB" id="Q98AV3"/>
<accession>Q98AV3</accession>
<dbReference type="KEGG" id="mlo:mll5839"/>
<sequence length="102" mass="10989">MKSTIPKCSGCKIICALRRSCTGHDTQALDDALNASEVCDGSWNRARSWVGAVGTAEQFAQALHFGFYLAPCHDQNSVANRINAGMTDFTESTFAGFLLDVV</sequence>
<dbReference type="HOGENOM" id="CLU_2275203_0_0_5"/>
<protein>
    <submittedName>
        <fullName evidence="1">Mll5839 protein</fullName>
    </submittedName>
</protein>
<reference evidence="1 2" key="1">
    <citation type="journal article" date="2000" name="DNA Res.">
        <title>Complete genome structure of the nitrogen-fixing symbiotic bacterium Mesorhizobium loti.</title>
        <authorList>
            <person name="Kaneko T."/>
            <person name="Nakamura Y."/>
            <person name="Sato S."/>
            <person name="Asamizu E."/>
            <person name="Kato T."/>
            <person name="Sasamoto S."/>
            <person name="Watanabe A."/>
            <person name="Idesawa K."/>
            <person name="Ishikawa A."/>
            <person name="Kawashima K."/>
            <person name="Kimura T."/>
            <person name="Kishida Y."/>
            <person name="Kiyokawa C."/>
            <person name="Kohara M."/>
            <person name="Matsumoto M."/>
            <person name="Matsuno A."/>
            <person name="Mochizuki Y."/>
            <person name="Nakayama S."/>
            <person name="Nakazaki N."/>
            <person name="Shimpo S."/>
            <person name="Sugimoto M."/>
            <person name="Takeuchi C."/>
            <person name="Yamada M."/>
            <person name="Tabata S."/>
        </authorList>
    </citation>
    <scope>NUCLEOTIDE SEQUENCE [LARGE SCALE GENOMIC DNA]</scope>
    <source>
        <strain evidence="2">LMG 29417 / CECT 9101 / MAFF 303099</strain>
    </source>
</reference>
<organism evidence="1 2">
    <name type="scientific">Mesorhizobium japonicum (strain LMG 29417 / CECT 9101 / MAFF 303099)</name>
    <name type="common">Mesorhizobium loti (strain MAFF 303099)</name>
    <dbReference type="NCBI Taxonomy" id="266835"/>
    <lineage>
        <taxon>Bacteria</taxon>
        <taxon>Pseudomonadati</taxon>
        <taxon>Pseudomonadota</taxon>
        <taxon>Alphaproteobacteria</taxon>
        <taxon>Hyphomicrobiales</taxon>
        <taxon>Phyllobacteriaceae</taxon>
        <taxon>Mesorhizobium</taxon>
    </lineage>
</organism>
<proteinExistence type="predicted"/>
<dbReference type="EMBL" id="BA000012">
    <property type="protein sequence ID" value="BAB52219.1"/>
    <property type="molecule type" value="Genomic_DNA"/>
</dbReference>
<evidence type="ECO:0000313" key="2">
    <source>
        <dbReference type="Proteomes" id="UP000000552"/>
    </source>
</evidence>